<keyword evidence="1" id="KW-0812">Transmembrane</keyword>
<proteinExistence type="predicted"/>
<accession>A0A6N8DIF6</accession>
<evidence type="ECO:0008006" key="4">
    <source>
        <dbReference type="Google" id="ProtNLM"/>
    </source>
</evidence>
<name>A0A6N8DIF6_RHOAC</name>
<protein>
    <recommendedName>
        <fullName evidence="4">DUF2946 domain-containing protein</fullName>
    </recommendedName>
</protein>
<dbReference type="RefSeq" id="WP_155444951.1">
    <property type="nucleotide sequence ID" value="NZ_JAOQNR010000003.1"/>
</dbReference>
<dbReference type="AlphaFoldDB" id="A0A6N8DIF6"/>
<evidence type="ECO:0000256" key="1">
    <source>
        <dbReference type="SAM" id="Phobius"/>
    </source>
</evidence>
<evidence type="ECO:0000313" key="2">
    <source>
        <dbReference type="EMBL" id="MTV30282.1"/>
    </source>
</evidence>
<dbReference type="OrthoDB" id="7307644at2"/>
<dbReference type="InterPro" id="IPR021333">
    <property type="entry name" value="DUF2946"/>
</dbReference>
<keyword evidence="1" id="KW-1133">Transmembrane helix</keyword>
<organism evidence="2 3">
    <name type="scientific">Rhodoblastus acidophilus</name>
    <name type="common">Rhodopseudomonas acidophila</name>
    <dbReference type="NCBI Taxonomy" id="1074"/>
    <lineage>
        <taxon>Bacteria</taxon>
        <taxon>Pseudomonadati</taxon>
        <taxon>Pseudomonadota</taxon>
        <taxon>Alphaproteobacteria</taxon>
        <taxon>Hyphomicrobiales</taxon>
        <taxon>Rhodoblastaceae</taxon>
        <taxon>Rhodoblastus</taxon>
    </lineage>
</organism>
<dbReference type="EMBL" id="WNKS01000003">
    <property type="protein sequence ID" value="MTV30282.1"/>
    <property type="molecule type" value="Genomic_DNA"/>
</dbReference>
<keyword evidence="1" id="KW-0472">Membrane</keyword>
<comment type="caution">
    <text evidence="2">The sequence shown here is derived from an EMBL/GenBank/DDBJ whole genome shotgun (WGS) entry which is preliminary data.</text>
</comment>
<dbReference type="Proteomes" id="UP000439113">
    <property type="component" value="Unassembled WGS sequence"/>
</dbReference>
<reference evidence="2 3" key="1">
    <citation type="submission" date="2019-11" db="EMBL/GenBank/DDBJ databases">
        <title>Whole-genome sequence of a Rhodoblastus acidophilus DSM 142.</title>
        <authorList>
            <person name="Kyndt J.A."/>
            <person name="Meyer T.E."/>
        </authorList>
    </citation>
    <scope>NUCLEOTIDE SEQUENCE [LARGE SCALE GENOMIC DNA]</scope>
    <source>
        <strain evidence="2 3">DSM 142</strain>
    </source>
</reference>
<evidence type="ECO:0000313" key="3">
    <source>
        <dbReference type="Proteomes" id="UP000439113"/>
    </source>
</evidence>
<feature type="transmembrane region" description="Helical" evidence="1">
    <location>
        <begin position="21"/>
        <end position="41"/>
    </location>
</feature>
<dbReference type="Pfam" id="PF11162">
    <property type="entry name" value="DUF2946"/>
    <property type="match status" value="1"/>
</dbReference>
<gene>
    <name evidence="2" type="ORF">GJ654_04660</name>
</gene>
<sequence length="137" mass="14360">MSRTNRAYDLSLDPARGRRRSGFAAAVGLWIVLFNILAAALPGAVHRAEASAAPGLENIVVCTGFGMVTRERDGKPLDPAPCPFCLPMLQGRLDVPASDAAPAVAFATALAPLRPCWRVPPAPTRVIRAAPARAPPA</sequence>